<evidence type="ECO:0000256" key="7">
    <source>
        <dbReference type="SAM" id="Coils"/>
    </source>
</evidence>
<dbReference type="GO" id="GO:0003700">
    <property type="term" value="F:DNA-binding transcription factor activity"/>
    <property type="evidence" value="ECO:0007669"/>
    <property type="project" value="InterPro"/>
</dbReference>
<evidence type="ECO:0000256" key="1">
    <source>
        <dbReference type="ARBA" id="ARBA00004123"/>
    </source>
</evidence>
<feature type="region of interest" description="Disordered" evidence="8">
    <location>
        <begin position="167"/>
        <end position="186"/>
    </location>
</feature>
<evidence type="ECO:0000256" key="6">
    <source>
        <dbReference type="ARBA" id="ARBA00023242"/>
    </source>
</evidence>
<dbReference type="InterPro" id="IPR004827">
    <property type="entry name" value="bZIP"/>
</dbReference>
<dbReference type="InterPro" id="IPR045314">
    <property type="entry name" value="bZIP_plant_GBF1"/>
</dbReference>
<evidence type="ECO:0000256" key="5">
    <source>
        <dbReference type="ARBA" id="ARBA00023163"/>
    </source>
</evidence>
<gene>
    <name evidence="10" type="ORF">TIFTF001_003390</name>
</gene>
<feature type="region of interest" description="Disordered" evidence="8">
    <location>
        <begin position="1"/>
        <end position="32"/>
    </location>
</feature>
<feature type="region of interest" description="Disordered" evidence="8">
    <location>
        <begin position="51"/>
        <end position="99"/>
    </location>
</feature>
<reference evidence="10" key="1">
    <citation type="submission" date="2023-07" db="EMBL/GenBank/DDBJ databases">
        <title>draft genome sequence of fig (Ficus carica).</title>
        <authorList>
            <person name="Takahashi T."/>
            <person name="Nishimura K."/>
        </authorList>
    </citation>
    <scope>NUCLEOTIDE SEQUENCE</scope>
</reference>
<dbReference type="PROSITE" id="PS00036">
    <property type="entry name" value="BZIP_BASIC"/>
    <property type="match status" value="1"/>
</dbReference>
<evidence type="ECO:0000256" key="2">
    <source>
        <dbReference type="ARBA" id="ARBA00007163"/>
    </source>
</evidence>
<proteinExistence type="inferred from homology"/>
<name>A0AA88CVC4_FICCA</name>
<keyword evidence="5" id="KW-0804">Transcription</keyword>
<evidence type="ECO:0000259" key="9">
    <source>
        <dbReference type="PROSITE" id="PS50217"/>
    </source>
</evidence>
<comment type="similarity">
    <text evidence="2">Belongs to the bZIP family.</text>
</comment>
<evidence type="ECO:0000313" key="11">
    <source>
        <dbReference type="Proteomes" id="UP001187192"/>
    </source>
</evidence>
<dbReference type="InterPro" id="IPR044827">
    <property type="entry name" value="GBF-like"/>
</dbReference>
<organism evidence="10 11">
    <name type="scientific">Ficus carica</name>
    <name type="common">Common fig</name>
    <dbReference type="NCBI Taxonomy" id="3494"/>
    <lineage>
        <taxon>Eukaryota</taxon>
        <taxon>Viridiplantae</taxon>
        <taxon>Streptophyta</taxon>
        <taxon>Embryophyta</taxon>
        <taxon>Tracheophyta</taxon>
        <taxon>Spermatophyta</taxon>
        <taxon>Magnoliopsida</taxon>
        <taxon>eudicotyledons</taxon>
        <taxon>Gunneridae</taxon>
        <taxon>Pentapetalae</taxon>
        <taxon>rosids</taxon>
        <taxon>fabids</taxon>
        <taxon>Rosales</taxon>
        <taxon>Moraceae</taxon>
        <taxon>Ficeae</taxon>
        <taxon>Ficus</taxon>
    </lineage>
</organism>
<keyword evidence="7" id="KW-0175">Coiled coil</keyword>
<dbReference type="SMART" id="SM00338">
    <property type="entry name" value="BRLZ"/>
    <property type="match status" value="1"/>
</dbReference>
<dbReference type="Proteomes" id="UP001187192">
    <property type="component" value="Unassembled WGS sequence"/>
</dbReference>
<keyword evidence="4" id="KW-0238">DNA-binding</keyword>
<keyword evidence="6" id="KW-0539">Nucleus</keyword>
<dbReference type="EMBL" id="BTGU01000003">
    <property type="protein sequence ID" value="GMN31736.1"/>
    <property type="molecule type" value="Genomic_DNA"/>
</dbReference>
<dbReference type="Gene3D" id="1.20.5.170">
    <property type="match status" value="1"/>
</dbReference>
<evidence type="ECO:0000256" key="3">
    <source>
        <dbReference type="ARBA" id="ARBA00023015"/>
    </source>
</evidence>
<dbReference type="PROSITE" id="PS50217">
    <property type="entry name" value="BZIP"/>
    <property type="match status" value="1"/>
</dbReference>
<dbReference type="CDD" id="cd14702">
    <property type="entry name" value="bZIP_plant_GBF1"/>
    <property type="match status" value="1"/>
</dbReference>
<evidence type="ECO:0000313" key="10">
    <source>
        <dbReference type="EMBL" id="GMN31736.1"/>
    </source>
</evidence>
<feature type="compositionally biased region" description="Polar residues" evidence="8">
    <location>
        <begin position="86"/>
        <end position="97"/>
    </location>
</feature>
<accession>A0AA88CVC4</accession>
<comment type="subcellular location">
    <subcellularLocation>
        <location evidence="1">Nucleus</location>
    </subcellularLocation>
</comment>
<dbReference type="SUPFAM" id="SSF57959">
    <property type="entry name" value="Leucine zipper domain"/>
    <property type="match status" value="1"/>
</dbReference>
<dbReference type="Pfam" id="PF00170">
    <property type="entry name" value="bZIP_1"/>
    <property type="match status" value="1"/>
</dbReference>
<sequence length="308" mass="33914">MEEGLTKKLKGSDGLPIPVGCDNPQSDVPQSFHDGAAAEFVRNQIRIETKSVDYYSSEPKGPRSESDIDGLTDGSIGNAVADKSQRNNGADSKQTSVADIDLKVQVNSSIEGKENEISTDVSESDNAMPLVNFSGYVGSQHKKAGDTAACVASSGVGIPSDVFGLDERQLKRERRKQANRESARKSRLRKQAEYEELVKWWESLNMENVALKCELEQLKGDSEKLRLENTALMEKLEVREVSQKGEMVSSNVEADLTLTNKPEKVLNDSDTLNRNVNPDRNTREISNSETKLHQLLESSSRADTVAAR</sequence>
<dbReference type="GO" id="GO:0043565">
    <property type="term" value="F:sequence-specific DNA binding"/>
    <property type="evidence" value="ECO:0007669"/>
    <property type="project" value="InterPro"/>
</dbReference>
<dbReference type="InterPro" id="IPR046347">
    <property type="entry name" value="bZIP_sf"/>
</dbReference>
<keyword evidence="3" id="KW-0805">Transcription regulation</keyword>
<feature type="domain" description="BZIP" evidence="9">
    <location>
        <begin position="169"/>
        <end position="232"/>
    </location>
</feature>
<feature type="coiled-coil region" evidence="7">
    <location>
        <begin position="208"/>
        <end position="235"/>
    </location>
</feature>
<evidence type="ECO:0000256" key="4">
    <source>
        <dbReference type="ARBA" id="ARBA00023125"/>
    </source>
</evidence>
<feature type="compositionally biased region" description="Polar residues" evidence="8">
    <location>
        <begin position="268"/>
        <end position="289"/>
    </location>
</feature>
<dbReference type="Gramene" id="FCD_00004882-RA">
    <property type="protein sequence ID" value="FCD_00004882-RA:cds"/>
    <property type="gene ID" value="FCD_00004882"/>
</dbReference>
<keyword evidence="11" id="KW-1185">Reference proteome</keyword>
<dbReference type="GO" id="GO:0005634">
    <property type="term" value="C:nucleus"/>
    <property type="evidence" value="ECO:0007669"/>
    <property type="project" value="UniProtKB-SubCell"/>
</dbReference>
<dbReference type="AlphaFoldDB" id="A0AA88CVC4"/>
<feature type="region of interest" description="Disordered" evidence="8">
    <location>
        <begin position="259"/>
        <end position="308"/>
    </location>
</feature>
<dbReference type="PANTHER" id="PTHR45967">
    <property type="entry name" value="G-BOX-BINDING FACTOR 3-RELATED"/>
    <property type="match status" value="1"/>
</dbReference>
<protein>
    <recommendedName>
        <fullName evidence="9">BZIP domain-containing protein</fullName>
    </recommendedName>
</protein>
<dbReference type="PANTHER" id="PTHR45967:SF38">
    <property type="entry name" value="G-BOX-BINDING FACTOR 2"/>
    <property type="match status" value="1"/>
</dbReference>
<comment type="caution">
    <text evidence="10">The sequence shown here is derived from an EMBL/GenBank/DDBJ whole genome shotgun (WGS) entry which is preliminary data.</text>
</comment>
<evidence type="ECO:0000256" key="8">
    <source>
        <dbReference type="SAM" id="MobiDB-lite"/>
    </source>
</evidence>